<dbReference type="RefSeq" id="XP_046590263.1">
    <property type="nucleotide sequence ID" value="XM_046734307.1"/>
</dbReference>
<feature type="domain" description="SWIM-type" evidence="2">
    <location>
        <begin position="68"/>
        <end position="104"/>
    </location>
</feature>
<evidence type="ECO:0000256" key="1">
    <source>
        <dbReference type="PROSITE-ProRule" id="PRU00325"/>
    </source>
</evidence>
<dbReference type="GeneID" id="124293447"/>
<dbReference type="PANTHER" id="PTHR47526">
    <property type="entry name" value="ATP-DEPENDENT DNA HELICASE"/>
    <property type="match status" value="1"/>
</dbReference>
<dbReference type="PROSITE" id="PS50966">
    <property type="entry name" value="ZF_SWIM"/>
    <property type="match status" value="1"/>
</dbReference>
<protein>
    <submittedName>
        <fullName evidence="4">Uncharacterized protein LOC124293447</fullName>
    </submittedName>
</protein>
<sequence>MKISIQEICEFANTQPSHKNFIGGEDILDAGHLMKCGLQQSDTSCDNEYKIIAFCLQTSRLKDPPHEIVGAISQNGKIMGMSCSCKAGLSESCKHVVATLLYCNRNAVEKLQLITCTDKKCTWSAPQKAALEKYEPKPLEEHDCFQLKLQKNLEAPGKKHKKKNQDPPVCMEPIKLTEEENDELLSIMLENLPCSALKEHM</sequence>
<evidence type="ECO:0000313" key="4">
    <source>
        <dbReference type="RefSeq" id="XP_046590263.1"/>
    </source>
</evidence>
<reference evidence="4" key="1">
    <citation type="submission" date="2025-08" db="UniProtKB">
        <authorList>
            <consortium name="RefSeq"/>
        </authorList>
    </citation>
    <scope>IDENTIFICATION</scope>
    <source>
        <tissue evidence="4">Thorax and Abdomen</tissue>
    </source>
</reference>
<proteinExistence type="predicted"/>
<gene>
    <name evidence="4" type="primary">LOC124293447</name>
</gene>
<evidence type="ECO:0000313" key="3">
    <source>
        <dbReference type="Proteomes" id="UP000829291"/>
    </source>
</evidence>
<dbReference type="PANTHER" id="PTHR47526:SF3">
    <property type="entry name" value="PHD-TYPE DOMAIN-CONTAINING PROTEIN"/>
    <property type="match status" value="1"/>
</dbReference>
<accession>A0ABM3FQG7</accession>
<keyword evidence="1" id="KW-0862">Zinc</keyword>
<keyword evidence="3" id="KW-1185">Reference proteome</keyword>
<name>A0ABM3FQG7_NEOLC</name>
<organism evidence="3 4">
    <name type="scientific">Neodiprion lecontei</name>
    <name type="common">Redheaded pine sawfly</name>
    <dbReference type="NCBI Taxonomy" id="441921"/>
    <lineage>
        <taxon>Eukaryota</taxon>
        <taxon>Metazoa</taxon>
        <taxon>Ecdysozoa</taxon>
        <taxon>Arthropoda</taxon>
        <taxon>Hexapoda</taxon>
        <taxon>Insecta</taxon>
        <taxon>Pterygota</taxon>
        <taxon>Neoptera</taxon>
        <taxon>Endopterygota</taxon>
        <taxon>Hymenoptera</taxon>
        <taxon>Tenthredinoidea</taxon>
        <taxon>Diprionidae</taxon>
        <taxon>Diprioninae</taxon>
        <taxon>Neodiprion</taxon>
    </lineage>
</organism>
<dbReference type="Proteomes" id="UP000829291">
    <property type="component" value="Chromosome 3"/>
</dbReference>
<keyword evidence="1" id="KW-0863">Zinc-finger</keyword>
<dbReference type="InterPro" id="IPR007527">
    <property type="entry name" value="Znf_SWIM"/>
</dbReference>
<evidence type="ECO:0000259" key="2">
    <source>
        <dbReference type="PROSITE" id="PS50966"/>
    </source>
</evidence>
<keyword evidence="1" id="KW-0479">Metal-binding</keyword>